<evidence type="ECO:0000313" key="2">
    <source>
        <dbReference type="EMBL" id="ADD44946.1"/>
    </source>
</evidence>
<keyword evidence="3" id="KW-1185">Reference proteome</keyword>
<reference evidence="2 3" key="1">
    <citation type="journal article" date="2009" name="Stand. Genomic Sci.">
        <title>Complete genome sequence of Stackebrandtia nassauensis type strain (LLR-40K-21).</title>
        <authorList>
            <person name="Munk C."/>
            <person name="Lapidus A."/>
            <person name="Copeland A."/>
            <person name="Jando M."/>
            <person name="Mayilraj S."/>
            <person name="Glavina Del Rio T."/>
            <person name="Nolan M."/>
            <person name="Chen F."/>
            <person name="Lucas S."/>
            <person name="Tice H."/>
            <person name="Cheng J.F."/>
            <person name="Han C."/>
            <person name="Detter J.C."/>
            <person name="Bruce D."/>
            <person name="Goodwin L."/>
            <person name="Chain P."/>
            <person name="Pitluck S."/>
            <person name="Goker M."/>
            <person name="Ovchinikova G."/>
            <person name="Pati A."/>
            <person name="Ivanova N."/>
            <person name="Mavromatis K."/>
            <person name="Chen A."/>
            <person name="Palaniappan K."/>
            <person name="Land M."/>
            <person name="Hauser L."/>
            <person name="Chang Y.J."/>
            <person name="Jeffries C.D."/>
            <person name="Bristow J."/>
            <person name="Eisen J.A."/>
            <person name="Markowitz V."/>
            <person name="Hugenholtz P."/>
            <person name="Kyrpides N.C."/>
            <person name="Klenk H.P."/>
        </authorList>
    </citation>
    <scope>NUCLEOTIDE SEQUENCE [LARGE SCALE GENOMIC DNA]</scope>
    <source>
        <strain evidence="3">DSM 44728 / CIP 108903 / NRRL B-16338 / NBRC 102104 / LLR-40K-21</strain>
    </source>
</reference>
<organism evidence="2 3">
    <name type="scientific">Stackebrandtia nassauensis (strain DSM 44728 / CIP 108903 / NRRL B-16338 / NBRC 102104 / LLR-40K-21)</name>
    <dbReference type="NCBI Taxonomy" id="446470"/>
    <lineage>
        <taxon>Bacteria</taxon>
        <taxon>Bacillati</taxon>
        <taxon>Actinomycetota</taxon>
        <taxon>Actinomycetes</taxon>
        <taxon>Glycomycetales</taxon>
        <taxon>Glycomycetaceae</taxon>
        <taxon>Stackebrandtia</taxon>
    </lineage>
</organism>
<proteinExistence type="predicted"/>
<feature type="compositionally biased region" description="Basic and acidic residues" evidence="1">
    <location>
        <begin position="288"/>
        <end position="297"/>
    </location>
</feature>
<dbReference type="KEGG" id="sna:Snas_5312"/>
<dbReference type="OrthoDB" id="3281648at2"/>
<name>D3PUS2_STANL</name>
<dbReference type="EMBL" id="CP001778">
    <property type="protein sequence ID" value="ADD44946.1"/>
    <property type="molecule type" value="Genomic_DNA"/>
</dbReference>
<evidence type="ECO:0000256" key="1">
    <source>
        <dbReference type="SAM" id="MobiDB-lite"/>
    </source>
</evidence>
<dbReference type="HOGENOM" id="CLU_865760_0_0_11"/>
<evidence type="ECO:0000313" key="3">
    <source>
        <dbReference type="Proteomes" id="UP000000844"/>
    </source>
</evidence>
<dbReference type="RefSeq" id="WP_013020517.1">
    <property type="nucleotide sequence ID" value="NC_013947.1"/>
</dbReference>
<feature type="region of interest" description="Disordered" evidence="1">
    <location>
        <begin position="288"/>
        <end position="321"/>
    </location>
</feature>
<gene>
    <name evidence="2" type="ordered locus">Snas_5312</name>
</gene>
<dbReference type="Proteomes" id="UP000000844">
    <property type="component" value="Chromosome"/>
</dbReference>
<sequence length="321" mass="35317">MADEKMSEFTDEELNKKVKELQDAVIEKVRTEAETPAVSGGYPGSNAYRPELDRVPSREEILERISWLREMIDDILKPKPSDFDPLIEKTEKLRDLFGVESHQPGGDSRLRNIDTSKNAIQQWDGAFADNLAEKYFAPLEDVRGNHGRMAKVLNENAVAMKATYVHARGQAKRTLDDGVKAIEAIVDSKGSDLKILLAILTGATSLITPLLPSKTAVQLGSAGLSTLLSNLGEAGPEEQEEVPLGADTPEGVMDNVKEALEKVKTKRGEDEDSIIKAVNDSEKAIYERMTKSTHQTEDDPIYAPRPTIMDSSKPSEGLTKD</sequence>
<dbReference type="eggNOG" id="ENOG50333S1">
    <property type="taxonomic scope" value="Bacteria"/>
</dbReference>
<protein>
    <recommendedName>
        <fullName evidence="4">ESX-1 secretion-associated protein EspA/EspE-like domain-containing protein</fullName>
    </recommendedName>
</protein>
<dbReference type="STRING" id="446470.Snas_5312"/>
<dbReference type="AlphaFoldDB" id="D3PUS2"/>
<accession>D3PUS2</accession>
<evidence type="ECO:0008006" key="4">
    <source>
        <dbReference type="Google" id="ProtNLM"/>
    </source>
</evidence>
<feature type="region of interest" description="Disordered" evidence="1">
    <location>
        <begin position="32"/>
        <end position="51"/>
    </location>
</feature>